<keyword evidence="3" id="KW-1185">Reference proteome</keyword>
<name>A0A178MA53_9CHLR</name>
<dbReference type="RefSeq" id="WP_066788550.1">
    <property type="nucleotide sequence ID" value="NZ_LWQS01000060.1"/>
</dbReference>
<feature type="transmembrane region" description="Helical" evidence="1">
    <location>
        <begin position="15"/>
        <end position="39"/>
    </location>
</feature>
<sequence length="64" mass="6786">MPSGLGEATQMIGPLTPAILCWACLILTVLGLGLTFLWTNVTAFARRTRSGRKPAAGSVVKSQR</sequence>
<evidence type="ECO:0000313" key="2">
    <source>
        <dbReference type="EMBL" id="OAN45087.1"/>
    </source>
</evidence>
<comment type="caution">
    <text evidence="2">The sequence shown here is derived from an EMBL/GenBank/DDBJ whole genome shotgun (WGS) entry which is preliminary data.</text>
</comment>
<organism evidence="2 3">
    <name type="scientific">Chloroflexus islandicus</name>
    <dbReference type="NCBI Taxonomy" id="1707952"/>
    <lineage>
        <taxon>Bacteria</taxon>
        <taxon>Bacillati</taxon>
        <taxon>Chloroflexota</taxon>
        <taxon>Chloroflexia</taxon>
        <taxon>Chloroflexales</taxon>
        <taxon>Chloroflexineae</taxon>
        <taxon>Chloroflexaceae</taxon>
        <taxon>Chloroflexus</taxon>
    </lineage>
</organism>
<keyword evidence="1" id="KW-1133">Transmembrane helix</keyword>
<protein>
    <submittedName>
        <fullName evidence="2">Uncharacterized protein</fullName>
    </submittedName>
</protein>
<evidence type="ECO:0000256" key="1">
    <source>
        <dbReference type="SAM" id="Phobius"/>
    </source>
</evidence>
<keyword evidence="1" id="KW-0812">Transmembrane</keyword>
<proteinExistence type="predicted"/>
<dbReference type="OrthoDB" id="164347at2"/>
<evidence type="ECO:0000313" key="3">
    <source>
        <dbReference type="Proteomes" id="UP000078287"/>
    </source>
</evidence>
<dbReference type="AlphaFoldDB" id="A0A178MA53"/>
<dbReference type="STRING" id="1707952.A6A03_02725"/>
<dbReference type="EMBL" id="LWQS01000060">
    <property type="protein sequence ID" value="OAN45087.1"/>
    <property type="molecule type" value="Genomic_DNA"/>
</dbReference>
<accession>A0A178MA53</accession>
<dbReference type="Proteomes" id="UP000078287">
    <property type="component" value="Unassembled WGS sequence"/>
</dbReference>
<keyword evidence="1" id="KW-0472">Membrane</keyword>
<reference evidence="2 3" key="1">
    <citation type="submission" date="2016-04" db="EMBL/GenBank/DDBJ databases">
        <title>Chloroflexus islandicus sp. nov., a thermophilic filamentous anoxygenic phototrophic bacterium from geyser Strokkur (Iceland).</title>
        <authorList>
            <person name="Gaisin V.A."/>
            <person name="Kalashnikov A.M."/>
            <person name="Sukhacheva M.V."/>
            <person name="Grouzdev D.S."/>
            <person name="Ivanov T.M."/>
            <person name="Kuznetsov B."/>
            <person name="Gorlenko V.M."/>
        </authorList>
    </citation>
    <scope>NUCLEOTIDE SEQUENCE [LARGE SCALE GENOMIC DNA]</scope>
    <source>
        <strain evidence="3">isl-2</strain>
    </source>
</reference>
<gene>
    <name evidence="2" type="ORF">A6A03_02725</name>
</gene>